<organism evidence="2 3">
    <name type="scientific">Halapricum desulfuricans</name>
    <dbReference type="NCBI Taxonomy" id="2841257"/>
    <lineage>
        <taxon>Archaea</taxon>
        <taxon>Methanobacteriati</taxon>
        <taxon>Methanobacteriota</taxon>
        <taxon>Stenosarchaea group</taxon>
        <taxon>Halobacteria</taxon>
        <taxon>Halobacteriales</taxon>
        <taxon>Haloarculaceae</taxon>
        <taxon>Halapricum</taxon>
    </lineage>
</organism>
<accession>A0A897MWB9</accession>
<gene>
    <name evidence="2" type="ORF">HSR121_0411</name>
</gene>
<proteinExistence type="predicted"/>
<dbReference type="EMBL" id="CP064787">
    <property type="protein sequence ID" value="QSG04767.1"/>
    <property type="molecule type" value="Genomic_DNA"/>
</dbReference>
<evidence type="ECO:0000313" key="2">
    <source>
        <dbReference type="EMBL" id="QSG04767.1"/>
    </source>
</evidence>
<name>A0A897MWB9_9EURY</name>
<dbReference type="Proteomes" id="UP000663525">
    <property type="component" value="Chromosome"/>
</dbReference>
<protein>
    <submittedName>
        <fullName evidence="2">Uncharacterized protein</fullName>
    </submittedName>
</protein>
<sequence>MSVAPLVCHCMMSVLRDEIREDARNTNRTTDGGNVAYAGERLV</sequence>
<reference evidence="2" key="1">
    <citation type="submission" date="2020-11" db="EMBL/GenBank/DDBJ databases">
        <title>Carbohydrate-dependent, anaerobic sulfur respiration: A novel catabolism in halophilic archaea.</title>
        <authorList>
            <person name="Sorokin D.Y."/>
            <person name="Messina E."/>
            <person name="Smedile F."/>
            <person name="La Cono V."/>
            <person name="Hallsworth J.E."/>
            <person name="Yakimov M.M."/>
        </authorList>
    </citation>
    <scope>NUCLEOTIDE SEQUENCE</scope>
    <source>
        <strain evidence="2">HSR12-1</strain>
    </source>
</reference>
<evidence type="ECO:0000313" key="3">
    <source>
        <dbReference type="Proteomes" id="UP000663525"/>
    </source>
</evidence>
<evidence type="ECO:0000256" key="1">
    <source>
        <dbReference type="SAM" id="MobiDB-lite"/>
    </source>
</evidence>
<dbReference type="AlphaFoldDB" id="A0A897MWB9"/>
<feature type="region of interest" description="Disordered" evidence="1">
    <location>
        <begin position="23"/>
        <end position="43"/>
    </location>
</feature>